<proteinExistence type="predicted"/>
<comment type="caution">
    <text evidence="2">The sequence shown here is derived from an EMBL/GenBank/DDBJ whole genome shotgun (WGS) entry which is preliminary data.</text>
</comment>
<accession>A0A5S3YQB5</accession>
<evidence type="ECO:0000256" key="1">
    <source>
        <dbReference type="SAM" id="Coils"/>
    </source>
</evidence>
<evidence type="ECO:0000313" key="2">
    <source>
        <dbReference type="EMBL" id="TMP78955.1"/>
    </source>
</evidence>
<evidence type="ECO:0000313" key="3">
    <source>
        <dbReference type="Proteomes" id="UP000307362"/>
    </source>
</evidence>
<keyword evidence="1" id="KW-0175">Coiled coil</keyword>
<reference evidence="3" key="2">
    <citation type="submission" date="2019-06" db="EMBL/GenBank/DDBJ databases">
        <title>Co-occurence of chitin degradation, pigmentation and bioactivity in marine Pseudoalteromonas.</title>
        <authorList>
            <person name="Sonnenschein E.C."/>
            <person name="Bech P.K."/>
        </authorList>
    </citation>
    <scope>NUCLEOTIDE SEQUENCE [LARGE SCALE GENOMIC DNA]</scope>
    <source>
        <strain evidence="3">S1189</strain>
    </source>
</reference>
<dbReference type="RefSeq" id="WP_138568480.1">
    <property type="nucleotide sequence ID" value="NZ_PNCM01000034.1"/>
</dbReference>
<feature type="coiled-coil region" evidence="1">
    <location>
        <begin position="16"/>
        <end position="69"/>
    </location>
</feature>
<protein>
    <submittedName>
        <fullName evidence="2">Uncharacterized protein</fullName>
    </submittedName>
</protein>
<dbReference type="EMBL" id="PNCM01000034">
    <property type="protein sequence ID" value="TMP78955.1"/>
    <property type="molecule type" value="Genomic_DNA"/>
</dbReference>
<dbReference type="OrthoDB" id="5292475at2"/>
<organism evidence="2 3">
    <name type="scientific">Pseudoalteromonas phenolica</name>
    <dbReference type="NCBI Taxonomy" id="161398"/>
    <lineage>
        <taxon>Bacteria</taxon>
        <taxon>Pseudomonadati</taxon>
        <taxon>Pseudomonadota</taxon>
        <taxon>Gammaproteobacteria</taxon>
        <taxon>Alteromonadales</taxon>
        <taxon>Pseudoalteromonadaceae</taxon>
        <taxon>Pseudoalteromonas</taxon>
    </lineage>
</organism>
<dbReference type="AlphaFoldDB" id="A0A5S3YQB5"/>
<gene>
    <name evidence="2" type="ORF">CWB73_15670</name>
</gene>
<sequence>MEELTVDIDLDFEDRLIKLEKIIKNSQLEVERTKAELAVKQAKEAESAAEKASKKLKRATKQLKDAKVMKIAQKKASKKFAIKRAKKMVKNKKADTSAT</sequence>
<dbReference type="Proteomes" id="UP000307362">
    <property type="component" value="Unassembled WGS sequence"/>
</dbReference>
<reference evidence="2 3" key="1">
    <citation type="submission" date="2017-12" db="EMBL/GenBank/DDBJ databases">
        <authorList>
            <person name="Paulsen S."/>
            <person name="Gram L.K."/>
        </authorList>
    </citation>
    <scope>NUCLEOTIDE SEQUENCE [LARGE SCALE GENOMIC DNA]</scope>
    <source>
        <strain evidence="2 3">S1189</strain>
    </source>
</reference>
<name>A0A5S3YQB5_9GAMM</name>